<name>A0A212L7F4_9HYPH</name>
<accession>A0A212L7F4</accession>
<protein>
    <submittedName>
        <fullName evidence="2">Uncharacterized protein</fullName>
    </submittedName>
</protein>
<dbReference type="RefSeq" id="WP_288199478.1">
    <property type="nucleotide sequence ID" value="NZ_LT608334.1"/>
</dbReference>
<feature type="region of interest" description="Disordered" evidence="1">
    <location>
        <begin position="217"/>
        <end position="237"/>
    </location>
</feature>
<gene>
    <name evidence="2" type="ORF">KL86PLE_110055</name>
</gene>
<organism evidence="2">
    <name type="scientific">uncultured Pleomorphomonas sp</name>
    <dbReference type="NCBI Taxonomy" id="442121"/>
    <lineage>
        <taxon>Bacteria</taxon>
        <taxon>Pseudomonadati</taxon>
        <taxon>Pseudomonadota</taxon>
        <taxon>Alphaproteobacteria</taxon>
        <taxon>Hyphomicrobiales</taxon>
        <taxon>Pleomorphomonadaceae</taxon>
        <taxon>Pleomorphomonas</taxon>
        <taxon>environmental samples</taxon>
    </lineage>
</organism>
<feature type="compositionally biased region" description="Basic and acidic residues" evidence="1">
    <location>
        <begin position="217"/>
        <end position="228"/>
    </location>
</feature>
<dbReference type="EMBL" id="FMJD01000003">
    <property type="protein sequence ID" value="SCM73407.1"/>
    <property type="molecule type" value="Genomic_DNA"/>
</dbReference>
<evidence type="ECO:0000256" key="1">
    <source>
        <dbReference type="SAM" id="MobiDB-lite"/>
    </source>
</evidence>
<dbReference type="AlphaFoldDB" id="A0A212L7F4"/>
<sequence>MAKETIDVEKVVEWAYRVQCVDRQVGGLTDTVYEVSISGGLGEYVRLGTRVDNSGAATKALGLRLPDDAAIVHDAVLALGDAFLEWRARDTVELWDARLAADRGMVLLRSKSGLMIAPAYEPEETAPVPLETISTSVLIILNGRAGNRPEWHPDWRPGSRASEGEPDRREVMHARAVYLAWRLGLCRLAEALAGRLADFDVVGPEAPEAPWKVRRPRIVEDTVTRRDNQPSPRWKRR</sequence>
<evidence type="ECO:0000313" key="2">
    <source>
        <dbReference type="EMBL" id="SCM73407.1"/>
    </source>
</evidence>
<proteinExistence type="predicted"/>
<reference evidence="2" key="1">
    <citation type="submission" date="2016-08" db="EMBL/GenBank/DDBJ databases">
        <authorList>
            <person name="Seilhamer J.J."/>
        </authorList>
    </citation>
    <scope>NUCLEOTIDE SEQUENCE</scope>
    <source>
        <strain evidence="2">86</strain>
    </source>
</reference>